<evidence type="ECO:0000313" key="3">
    <source>
        <dbReference type="Proteomes" id="UP001375743"/>
    </source>
</evidence>
<dbReference type="EMBL" id="JBBLZC010000011">
    <property type="protein sequence ID" value="MEK0083903.1"/>
    <property type="molecule type" value="Genomic_DNA"/>
</dbReference>
<sequence>MPRHPALGASACATVLAALAAAASPARAQVPPPDLVIEGPIDGIAEDGKAIHVMGIRIRVDSGTFDTPTRLGVPLADMTKSLPGRPSGFLHGTAIVTGGSNGRDVYATNVFSDVNENVIVGEVTQKDPLEVNGLPVVQLPQKPAAGTSDFPIPSSQPRNIFGFDINPSTIDEGTLVSIEGYLGTDGRLYWHTLEADAGRPLNLKAEVSILRAQCRRNGNGKDELEVRGAVHPASGRTLTSPVPNVEIYLQGATSPILRATPVIVAPAPATIAGFYAEYTARSNKLTLGRCPQTITVKWGGDTDAQVATVAP</sequence>
<evidence type="ECO:0000256" key="1">
    <source>
        <dbReference type="SAM" id="SignalP"/>
    </source>
</evidence>
<dbReference type="Proteomes" id="UP001375743">
    <property type="component" value="Unassembled WGS sequence"/>
</dbReference>
<evidence type="ECO:0000313" key="2">
    <source>
        <dbReference type="EMBL" id="MEK0083903.1"/>
    </source>
</evidence>
<evidence type="ECO:0008006" key="4">
    <source>
        <dbReference type="Google" id="ProtNLM"/>
    </source>
</evidence>
<comment type="caution">
    <text evidence="2">The sequence shown here is derived from an EMBL/GenBank/DDBJ whole genome shotgun (WGS) entry which is preliminary data.</text>
</comment>
<keyword evidence="1" id="KW-0732">Signal</keyword>
<protein>
    <recommendedName>
        <fullName evidence="4">DUF5666 domain-containing protein</fullName>
    </recommendedName>
</protein>
<gene>
    <name evidence="2" type="ORF">U1T56_12140</name>
</gene>
<dbReference type="RefSeq" id="WP_418159754.1">
    <property type="nucleotide sequence ID" value="NZ_JBBLZC010000011.1"/>
</dbReference>
<feature type="signal peptide" evidence="1">
    <location>
        <begin position="1"/>
        <end position="28"/>
    </location>
</feature>
<organism evidence="2 3">
    <name type="scientific">Benzoatithermus flavus</name>
    <dbReference type="NCBI Taxonomy" id="3108223"/>
    <lineage>
        <taxon>Bacteria</taxon>
        <taxon>Pseudomonadati</taxon>
        <taxon>Pseudomonadota</taxon>
        <taxon>Alphaproteobacteria</taxon>
        <taxon>Geminicoccales</taxon>
        <taxon>Geminicoccaceae</taxon>
        <taxon>Benzoatithermus</taxon>
    </lineage>
</organism>
<name>A0ABU8XRQ8_9PROT</name>
<proteinExistence type="predicted"/>
<reference evidence="2 3" key="1">
    <citation type="submission" date="2024-01" db="EMBL/GenBank/DDBJ databases">
        <title>Multi-omics insights into the function and evolution of sodium benzoate biodegradation pathways in Benzoatithermus flavus gen. nov., sp. nov. from hot spring.</title>
        <authorList>
            <person name="Hu C.-J."/>
            <person name="Li W.-J."/>
        </authorList>
    </citation>
    <scope>NUCLEOTIDE SEQUENCE [LARGE SCALE GENOMIC DNA]</scope>
    <source>
        <strain evidence="2 3">SYSU G07066</strain>
    </source>
</reference>
<feature type="chain" id="PRO_5047103218" description="DUF5666 domain-containing protein" evidence="1">
    <location>
        <begin position="29"/>
        <end position="311"/>
    </location>
</feature>
<accession>A0ABU8XRQ8</accession>
<keyword evidence="3" id="KW-1185">Reference proteome</keyword>